<reference evidence="4" key="1">
    <citation type="submission" date="2021-11" db="EMBL/GenBank/DDBJ databases">
        <authorList>
            <person name="Islam A."/>
            <person name="Islam S."/>
            <person name="Flora M.S."/>
            <person name="Rahman M."/>
            <person name="Ziaur R.M."/>
            <person name="Epstein J.H."/>
            <person name="Hassan M."/>
            <person name="Klassen M."/>
            <person name="Woodard K."/>
            <person name="Webb A."/>
            <person name="Webby R.J."/>
            <person name="El Zowalaty M.E."/>
        </authorList>
    </citation>
    <scope>NUCLEOTIDE SEQUENCE</scope>
    <source>
        <strain evidence="4">Pbs3</strain>
    </source>
</reference>
<proteinExistence type="predicted"/>
<gene>
    <name evidence="4" type="ORF">PBS003_LOCUS2148</name>
</gene>
<dbReference type="Pfam" id="PF13020">
    <property type="entry name" value="NOV_C"/>
    <property type="match status" value="1"/>
</dbReference>
<dbReference type="Pfam" id="PF25794">
    <property type="entry name" value="SACS"/>
    <property type="match status" value="1"/>
</dbReference>
<comment type="caution">
    <text evidence="4">The sequence shown here is derived from an EMBL/GenBank/DDBJ whole genome shotgun (WGS) entry which is preliminary data.</text>
</comment>
<protein>
    <recommendedName>
        <fullName evidence="6">Protein NO VEIN C-terminal domain-containing protein</fullName>
    </recommendedName>
</protein>
<evidence type="ECO:0000313" key="5">
    <source>
        <dbReference type="Proteomes" id="UP001160483"/>
    </source>
</evidence>
<sequence length="2725" mass="306953">MQRDVVAFVETFRAHQSNLTAPPNALTLDIVVQAICHHFRVNAFEELMDIRALQLPILKQLHTVNQRVWTFVTCFIQSRRIHTLFECQQAFLQHEGLRSFHELKIGNSFLHTEAIQHLYCSPVTVMNITTREVLCCLRQFGDMMVQDAFRASSHINLHEFVQFLAQQYRQPSAQAMGVMIDPSGFGLYVGMLRRIANHEMKEMKTLEQQFQREVAEKMFRLTKEKFSDENRKQALDELLQQTNARSSKNEDDEDSQKRRRGKKSSTQSLSLDMLKRVTDIDVYLDNVLRRKAAVNAKNQHELNKSISSQEIAETDSKLRNQLTRFLVSSQKSRHHSRLKVVTWVICSIMAKTYALLLSDDKLPDDDGLNSENLETVHKLAESDMEECDCCCVGKNSCTCSCTCKCHVESSDEEDEDSDHQDKAADVDVNTNTLDSADTFPVMPTDPFASRLGKVTPEVNVTLEEVTTEIESFLSSQQLRINQPVTLNDVLLVLTSLENHLLGKFSVKSSIVSWAGRRSVLELLSHLTSDNEDENDENETSIGRLLFGLVSSSDRVDNDASSSKAVSEKCMQEEVMSFVRECRAAISLSSALSSFPTEKQQQWIVHRVLVQLGCTRTEELGLPSVEELVELVDQKPQEEETLVIKYAGSLDLNQGHGCFDNAVARVGATGESIQIILTEQAIQKLRKCPYLCDVSLYMDWQERYAPICGSLLSFIRVHEMILLDHAPSNNFMFVCCLNGTILRVNEKSTPSNLELLTARAEQEQRLVAASQVAIHLVSMMVTCKTQANFPKQLVQAHLRAHLSSFAKDRMVDSYRARFVLEVLMETPVEFADFIMSLLLDVIAQDLVSGVSNDWGIADQVWKACRNDVERKTLVFISNRSLSPLWASQVEQWRTVRENLTVAIMGDAAGSANGDGSDVPETKSAPLTDASKSHDKDNKMVRSLLDLSDPAASFSNELLDQDSEDCPATERLASASSCQSFIEDLRKKQFGVGLQSLDEATTSVLLIQQKRLERALKRLSDELYSESTHFVLELLQNADDNAYDDDVVPLGDFSLTVDKNIVFYNNERGFSPENIQAICDVGASTKAAVNSEASIGKKGIGFKSVFKVSDNPQVHSNGFHICFHAKNSQHVNGMGYILPYWLNDTTQWKKRRGTTFVLPLNEASMHRVDDISQSLLAFEPSVLLFLRRIRELRLRDLARQHTVHFLKKEKKLQSKTHIVQLLSQVRKNENDVDVVQQNWLVVKQTLETPPLFSRSHSTEIALALPIAAQPKDFCNRADRPPLQQVFAYLPLRSYGFRFILQGDFDIPSSREAIINGSEWNEWLVSKVPTLVRAGVSSYISTVERDELSDIKSNGENVVAAILHLISLLPLENEVQTPFRSIIPEIMRELRQVKWLAGASSTPSPSVGELLMPSEVIDCAELTGNEVSKNMTTMLGALSDNIMMSTLNKRLLHPALSRDMSSSMKRQLRIEQLHSSHLMRVVSLSAEMNDIDWTVKILALLAKLWRKDHNSRLLRQELRLIKCFPLQQKDSMDGNIRWVSLAESHDSLFMSDVHAGSTIPSRGDSYKFYGDIRILDDRFMKAVSKSTKLRTFLTNDVGGVHMIQDHELIRHYIIPKMTILRLLTHNMNDCDTGKLDVKVVIEYGQFLSSHLASCSNCPMYMDVKANMVVAATSGRVFVGGMSNLFVILPSTFNELSHLASWITEKAEASKTGKDTYGVVSGEYFSDNRSKIETFRKMDAVDKQWQKLLVDVCDLPLLFDTASLMSDPRSQAGMKQIFKWIEAEDDMAVKRSISKQLAEHLDKYWRPEESNLNPNNVSSTISTNSEGDIFDWWRQNYWLEGSDGEFYRSVDLYLSTGTSRRLFTPTMVTFASTAWKNKDFSERVLGMKADANVSDVLSAISSLCVDSTSVSALEIDQMVRMYTFLWEQSQHSDACRDKITETFSRKMMLFVPAEANSSGKKNRNRFTHIKNAVWSSTAYNGELFALETHYPTALSTFFIKVCGVEKKPSVSSLCGMITGQVSFLTNDGRSKRCGSEKTKLWEMQLLPLLCALSKKVKKRLLSKKETKMIKRTLKSVSWLPVRCVNGSGNGLLFCKIAEQPVLATTEIEKKLQKLMLSLGKNVIADLDVSLSEGKNLKNEDIRIIQLEALSDDGDLEALLSFAKVSTISAHIESHPSSWCRAFARFTKSCQLDSKRGRKKLLKLGQLLVKAWANVFSSPSSSVGEEEIRWSVQHLNLFPTIDENNRWVSATNLYINDQAELSKQDLQQSGQLKVLGLFSWDYFVDIRASESRSSEMVRVRKFLIEFCGMKSLKEHLQYEVTVLSTQHLASTAFHDKIRTALSLAQRFLFHSYRHLYDQLHHGSIAKLASELQCVLVDGHDGFQVVYRIGNLCSLRRGVNALSRCFLDVPKNIMYMQSLTGDEEASVLSVVLMELSRKLFGARVASSVANLLYLSLLQPDSLSREQWLVETQLLPPYSASDAGSLWVEQLTTTSSIANNVSRKRTSKDFEDGEIAAEDGPVKKHYVSLGNDKTHDTSLPSFAPLANYDTAGNGGSYGMQMQRPLYPPLPPANGNTDGTPYCPTLTASSSLSTGMQSLLLPNTMSKEEREAIGRWGEEYVYNQLKQQHADNDSNLTVEWVNEKEESGLPYDLTLSSGNKVVEYIEVKSTRTTEKGVFEISMNELDQAAIHGSTYCIYRVFNAGNSALCRVIRMKNPVSLVRQRKIQLALVMQ</sequence>
<dbReference type="SUPFAM" id="SSF55874">
    <property type="entry name" value="ATPase domain of HSP90 chaperone/DNA topoisomerase II/histidine kinase"/>
    <property type="match status" value="1"/>
</dbReference>
<dbReference type="InterPro" id="IPR024975">
    <property type="entry name" value="NOV_C"/>
</dbReference>
<dbReference type="PANTHER" id="PTHR32387:SF0">
    <property type="entry name" value="PROTEIN NO VEIN"/>
    <property type="match status" value="1"/>
</dbReference>
<dbReference type="InterPro" id="IPR058210">
    <property type="entry name" value="SACS/Nov_dom"/>
</dbReference>
<evidence type="ECO:0000259" key="2">
    <source>
        <dbReference type="Pfam" id="PF13020"/>
    </source>
</evidence>
<dbReference type="NCBIfam" id="NF047352">
    <property type="entry name" value="P_loop_sacsin"/>
    <property type="match status" value="1"/>
</dbReference>
<feature type="domain" description="Protein NO VEIN C-terminal" evidence="2">
    <location>
        <begin position="2609"/>
        <end position="2699"/>
    </location>
</feature>
<accession>A0AAU9L5C2</accession>
<feature type="domain" description="Sacsin/Nov" evidence="3">
    <location>
        <begin position="1021"/>
        <end position="1128"/>
    </location>
</feature>
<feature type="region of interest" description="Disordered" evidence="1">
    <location>
        <begin position="909"/>
        <end position="933"/>
    </location>
</feature>
<dbReference type="InterPro" id="IPR036890">
    <property type="entry name" value="HATPase_C_sf"/>
</dbReference>
<evidence type="ECO:0000256" key="1">
    <source>
        <dbReference type="SAM" id="MobiDB-lite"/>
    </source>
</evidence>
<name>A0AAU9L5C2_9STRA</name>
<evidence type="ECO:0000313" key="4">
    <source>
        <dbReference type="EMBL" id="CAH0475331.1"/>
    </source>
</evidence>
<dbReference type="EMBL" id="CAKKTJ010000124">
    <property type="protein sequence ID" value="CAH0475331.1"/>
    <property type="molecule type" value="Genomic_DNA"/>
</dbReference>
<dbReference type="InterPro" id="IPR052957">
    <property type="entry name" value="Auxin_embryo_med"/>
</dbReference>
<dbReference type="Proteomes" id="UP001160483">
    <property type="component" value="Unassembled WGS sequence"/>
</dbReference>
<evidence type="ECO:0000259" key="3">
    <source>
        <dbReference type="Pfam" id="PF25794"/>
    </source>
</evidence>
<dbReference type="Gene3D" id="3.30.565.10">
    <property type="entry name" value="Histidine kinase-like ATPase, C-terminal domain"/>
    <property type="match status" value="1"/>
</dbReference>
<organism evidence="4 5">
    <name type="scientific">Peronospora belbahrii</name>
    <dbReference type="NCBI Taxonomy" id="622444"/>
    <lineage>
        <taxon>Eukaryota</taxon>
        <taxon>Sar</taxon>
        <taxon>Stramenopiles</taxon>
        <taxon>Oomycota</taxon>
        <taxon>Peronosporomycetes</taxon>
        <taxon>Peronosporales</taxon>
        <taxon>Peronosporaceae</taxon>
        <taxon>Peronospora</taxon>
    </lineage>
</organism>
<evidence type="ECO:0008006" key="6">
    <source>
        <dbReference type="Google" id="ProtNLM"/>
    </source>
</evidence>
<feature type="region of interest" description="Disordered" evidence="1">
    <location>
        <begin position="239"/>
        <end position="268"/>
    </location>
</feature>
<dbReference type="PANTHER" id="PTHR32387">
    <property type="entry name" value="WU:FJ29H11"/>
    <property type="match status" value="1"/>
</dbReference>